<gene>
    <name evidence="4" type="ORF">FN976_24785</name>
</gene>
<dbReference type="OrthoDB" id="9785326at2"/>
<dbReference type="PANTHER" id="PTHR30035:SF3">
    <property type="entry name" value="INTERMEMBRANE PHOSPHOLIPID TRANSPORT SYSTEM LIPOPROTEIN MLAA"/>
    <property type="match status" value="1"/>
</dbReference>
<keyword evidence="2" id="KW-0732">Signal</keyword>
<reference evidence="4 5" key="1">
    <citation type="submission" date="2019-07" db="EMBL/GenBank/DDBJ databases">
        <title>Caenimonas sedimenti sp. nov., isolated from activated sludge.</title>
        <authorList>
            <person name="Xu J."/>
        </authorList>
    </citation>
    <scope>NUCLEOTIDE SEQUENCE [LARGE SCALE GENOMIC DNA]</scope>
    <source>
        <strain evidence="4 5">HX-9-20</strain>
    </source>
</reference>
<dbReference type="Proteomes" id="UP000318199">
    <property type="component" value="Unassembled WGS sequence"/>
</dbReference>
<keyword evidence="4" id="KW-0449">Lipoprotein</keyword>
<feature type="region of interest" description="Disordered" evidence="3">
    <location>
        <begin position="230"/>
        <end position="266"/>
    </location>
</feature>
<dbReference type="GO" id="GO:0120010">
    <property type="term" value="P:intermembrane phospholipid transfer"/>
    <property type="evidence" value="ECO:0007669"/>
    <property type="project" value="TreeGrafter"/>
</dbReference>
<dbReference type="RefSeq" id="WP_145895988.1">
    <property type="nucleotide sequence ID" value="NZ_VOBQ01000022.1"/>
</dbReference>
<sequence>MNTIRTFARRVAGPLLAAALLLGLGGCATVSGKLTARDPWEPLNRGVSQFNDGLDAVLLKPVATLYKQGVPPLVRTGVANFFGNLSDAWSFVNNLLQFKLLNAEESLARFHINTMFGVFGIFDVASELNIDRHTEDFGQTLGHWGVPAGPYLVLPFFGPSTLRDTAAMPIDRRLDLVQRIHPDSTRNATYFLRAVDKRANLLRVGDVVEEAALDKYSFVRDSHLQRRRAQVFEREDDPRAIPPPLPEEQTGTRPATPNQPPATPAR</sequence>
<protein>
    <submittedName>
        <fullName evidence="4">VacJ family lipoprotein</fullName>
    </submittedName>
</protein>
<evidence type="ECO:0000256" key="3">
    <source>
        <dbReference type="SAM" id="MobiDB-lite"/>
    </source>
</evidence>
<feature type="compositionally biased region" description="Basic and acidic residues" evidence="3">
    <location>
        <begin position="230"/>
        <end position="239"/>
    </location>
</feature>
<feature type="compositionally biased region" description="Pro residues" evidence="3">
    <location>
        <begin position="257"/>
        <end position="266"/>
    </location>
</feature>
<dbReference type="EMBL" id="VOBQ01000022">
    <property type="protein sequence ID" value="TWO67851.1"/>
    <property type="molecule type" value="Genomic_DNA"/>
</dbReference>
<comment type="caution">
    <text evidence="4">The sequence shown here is derived from an EMBL/GenBank/DDBJ whole genome shotgun (WGS) entry which is preliminary data.</text>
</comment>
<dbReference type="PRINTS" id="PR01805">
    <property type="entry name" value="VACJLIPOPROT"/>
</dbReference>
<dbReference type="PROSITE" id="PS51257">
    <property type="entry name" value="PROKAR_LIPOPROTEIN"/>
    <property type="match status" value="1"/>
</dbReference>
<comment type="similarity">
    <text evidence="1">Belongs to the MlaA family.</text>
</comment>
<name>A0A562ZHH1_9BURK</name>
<dbReference type="AlphaFoldDB" id="A0A562ZHH1"/>
<keyword evidence="5" id="KW-1185">Reference proteome</keyword>
<evidence type="ECO:0000313" key="5">
    <source>
        <dbReference type="Proteomes" id="UP000318199"/>
    </source>
</evidence>
<dbReference type="Pfam" id="PF04333">
    <property type="entry name" value="MlaA"/>
    <property type="match status" value="1"/>
</dbReference>
<accession>A0A562ZHH1</accession>
<organism evidence="4 5">
    <name type="scientific">Caenimonas sedimenti</name>
    <dbReference type="NCBI Taxonomy" id="2596921"/>
    <lineage>
        <taxon>Bacteria</taxon>
        <taxon>Pseudomonadati</taxon>
        <taxon>Pseudomonadota</taxon>
        <taxon>Betaproteobacteria</taxon>
        <taxon>Burkholderiales</taxon>
        <taxon>Comamonadaceae</taxon>
        <taxon>Caenimonas</taxon>
    </lineage>
</organism>
<dbReference type="InterPro" id="IPR007428">
    <property type="entry name" value="MlaA"/>
</dbReference>
<evidence type="ECO:0000313" key="4">
    <source>
        <dbReference type="EMBL" id="TWO67851.1"/>
    </source>
</evidence>
<proteinExistence type="inferred from homology"/>
<evidence type="ECO:0000256" key="1">
    <source>
        <dbReference type="ARBA" id="ARBA00010634"/>
    </source>
</evidence>
<evidence type="ECO:0000256" key="2">
    <source>
        <dbReference type="ARBA" id="ARBA00022729"/>
    </source>
</evidence>
<dbReference type="PANTHER" id="PTHR30035">
    <property type="entry name" value="LIPOPROTEIN VACJ-RELATED"/>
    <property type="match status" value="1"/>
</dbReference>
<dbReference type="GO" id="GO:0016020">
    <property type="term" value="C:membrane"/>
    <property type="evidence" value="ECO:0007669"/>
    <property type="project" value="InterPro"/>
</dbReference>